<keyword evidence="4 5" id="KW-0472">Membrane</keyword>
<dbReference type="GO" id="GO:0000324">
    <property type="term" value="C:fungal-type vacuole"/>
    <property type="evidence" value="ECO:0007669"/>
    <property type="project" value="TreeGrafter"/>
</dbReference>
<evidence type="ECO:0000256" key="5">
    <source>
        <dbReference type="SAM" id="Phobius"/>
    </source>
</evidence>
<comment type="caution">
    <text evidence="6">The sequence shown here is derived from an EMBL/GenBank/DDBJ whole genome shotgun (WGS) entry which is preliminary data.</text>
</comment>
<evidence type="ECO:0000313" key="7">
    <source>
        <dbReference type="Proteomes" id="UP000310066"/>
    </source>
</evidence>
<feature type="transmembrane region" description="Helical" evidence="5">
    <location>
        <begin position="96"/>
        <end position="125"/>
    </location>
</feature>
<feature type="transmembrane region" description="Helical" evidence="5">
    <location>
        <begin position="260"/>
        <end position="278"/>
    </location>
</feature>
<evidence type="ECO:0008006" key="8">
    <source>
        <dbReference type="Google" id="ProtNLM"/>
    </source>
</evidence>
<feature type="transmembrane region" description="Helical" evidence="5">
    <location>
        <begin position="36"/>
        <end position="56"/>
    </location>
</feature>
<dbReference type="Proteomes" id="UP000310066">
    <property type="component" value="Unassembled WGS sequence"/>
</dbReference>
<dbReference type="STRING" id="329885.A0A4U0UVX3"/>
<evidence type="ECO:0000256" key="1">
    <source>
        <dbReference type="ARBA" id="ARBA00004141"/>
    </source>
</evidence>
<evidence type="ECO:0000256" key="2">
    <source>
        <dbReference type="ARBA" id="ARBA00022692"/>
    </source>
</evidence>
<organism evidence="6 7">
    <name type="scientific">Friedmanniomyces endolithicus</name>
    <dbReference type="NCBI Taxonomy" id="329885"/>
    <lineage>
        <taxon>Eukaryota</taxon>
        <taxon>Fungi</taxon>
        <taxon>Dikarya</taxon>
        <taxon>Ascomycota</taxon>
        <taxon>Pezizomycotina</taxon>
        <taxon>Dothideomycetes</taxon>
        <taxon>Dothideomycetidae</taxon>
        <taxon>Mycosphaerellales</taxon>
        <taxon>Teratosphaeriaceae</taxon>
        <taxon>Friedmanniomyces</taxon>
    </lineage>
</organism>
<dbReference type="PANTHER" id="PTHR31465:SF9">
    <property type="entry name" value="SPHINGOID LONG-CHAIN BASE TRANSPORTER RSB1"/>
    <property type="match status" value="1"/>
</dbReference>
<reference evidence="6 7" key="1">
    <citation type="submission" date="2017-03" db="EMBL/GenBank/DDBJ databases">
        <title>Genomes of endolithic fungi from Antarctica.</title>
        <authorList>
            <person name="Coleine C."/>
            <person name="Masonjones S."/>
            <person name="Stajich J.E."/>
        </authorList>
    </citation>
    <scope>NUCLEOTIDE SEQUENCE [LARGE SCALE GENOMIC DNA]</scope>
    <source>
        <strain evidence="6 7">CCFEE 5311</strain>
    </source>
</reference>
<comment type="subcellular location">
    <subcellularLocation>
        <location evidence="1">Membrane</location>
        <topology evidence="1">Multi-pass membrane protein</topology>
    </subcellularLocation>
</comment>
<proteinExistence type="predicted"/>
<feature type="transmembrane region" description="Helical" evidence="5">
    <location>
        <begin position="63"/>
        <end position="80"/>
    </location>
</feature>
<feature type="transmembrane region" description="Helical" evidence="5">
    <location>
        <begin position="171"/>
        <end position="198"/>
    </location>
</feature>
<evidence type="ECO:0000313" key="6">
    <source>
        <dbReference type="EMBL" id="TKA39296.1"/>
    </source>
</evidence>
<dbReference type="InterPro" id="IPR007568">
    <property type="entry name" value="RTA1"/>
</dbReference>
<evidence type="ECO:0000256" key="3">
    <source>
        <dbReference type="ARBA" id="ARBA00022989"/>
    </source>
</evidence>
<dbReference type="OrthoDB" id="4521223at2759"/>
<dbReference type="Pfam" id="PF04479">
    <property type="entry name" value="RTA1"/>
    <property type="match status" value="1"/>
</dbReference>
<evidence type="ECO:0000256" key="4">
    <source>
        <dbReference type="ARBA" id="ARBA00023136"/>
    </source>
</evidence>
<dbReference type="EMBL" id="NAJP01000040">
    <property type="protein sequence ID" value="TKA39296.1"/>
    <property type="molecule type" value="Genomic_DNA"/>
</dbReference>
<accession>A0A4U0UVX3</accession>
<sequence>MAIDPYAGCNELIDQSLCTFETCCLAQSHFLYLPNYGANMFFCIFFAIMILPQIGLGIYYKTWGFMVSMILGLLLELFGYESRVQINLNPWGANPFLLYLICLTIAPVFIAAAIYLCLTRVLVLYGKDISRFAPRTVALSFMFSDLLSLVFQAAGGAIADTANTPSATQTGANIMIVGLVLQAVSLGTFLIFCSDFAWRCSKSVLNDDPEAVRTRGRMLFKVSMGGLLFATMTILIRSIFRAAELSGGFHGTLWNNETDFLILDGAMIALAVICLTALHPGAAFGGQWNAANWSFRKAKTVAEVKAEKPTSSSAWYSPSGMWGKMRGSKA</sequence>
<protein>
    <recommendedName>
        <fullName evidence="8">Sphingoid long-chain base transporter RSB1</fullName>
    </recommendedName>
</protein>
<feature type="transmembrane region" description="Helical" evidence="5">
    <location>
        <begin position="137"/>
        <end position="159"/>
    </location>
</feature>
<keyword evidence="2 5" id="KW-0812">Transmembrane</keyword>
<feature type="transmembrane region" description="Helical" evidence="5">
    <location>
        <begin position="219"/>
        <end position="240"/>
    </location>
</feature>
<dbReference type="PANTHER" id="PTHR31465">
    <property type="entry name" value="PROTEIN RTA1-RELATED"/>
    <property type="match status" value="1"/>
</dbReference>
<dbReference type="GO" id="GO:0005886">
    <property type="term" value="C:plasma membrane"/>
    <property type="evidence" value="ECO:0007669"/>
    <property type="project" value="TreeGrafter"/>
</dbReference>
<name>A0A4U0UVX3_9PEZI</name>
<gene>
    <name evidence="6" type="ORF">B0A54_08605</name>
</gene>
<keyword evidence="3 5" id="KW-1133">Transmembrane helix</keyword>
<dbReference type="AlphaFoldDB" id="A0A4U0UVX3"/>